<name>W9JBC1_FUSOX</name>
<reference evidence="2" key="2">
    <citation type="submission" date="2012-06" db="EMBL/GenBank/DDBJ databases">
        <title>Annotation of the Genome Sequence of Fusarium oxysporum Fo47.</title>
        <authorList>
            <consortium name="The Broad Institute Genomics Platform"/>
            <person name="Ma L.-J."/>
            <person name="Corby-Kistler H."/>
            <person name="Broz K."/>
            <person name="Gale L.R."/>
            <person name="Jonkers W."/>
            <person name="O'Donnell K."/>
            <person name="Ploetz R."/>
            <person name="Steinberg C."/>
            <person name="Schwartz D.C."/>
            <person name="VanEtten H."/>
            <person name="Zhou S."/>
            <person name="Young S.K."/>
            <person name="Zeng Q."/>
            <person name="Gargeya S."/>
            <person name="Fitzgerald M."/>
            <person name="Abouelleil A."/>
            <person name="Alvarado L."/>
            <person name="Chapman S.B."/>
            <person name="Gainer-Dewar J."/>
            <person name="Goldberg J."/>
            <person name="Griggs A."/>
            <person name="Gujja S."/>
            <person name="Hansen M."/>
            <person name="Howarth C."/>
            <person name="Imamovic A."/>
            <person name="Ireland A."/>
            <person name="Larimer J."/>
            <person name="McCowan C."/>
            <person name="Murphy C."/>
            <person name="Pearson M."/>
            <person name="Poon T.W."/>
            <person name="Priest M."/>
            <person name="Roberts A."/>
            <person name="Saif S."/>
            <person name="Shea T."/>
            <person name="Sykes S."/>
            <person name="Wortman J."/>
            <person name="Nusbaum C."/>
            <person name="Birren B."/>
        </authorList>
    </citation>
    <scope>NUCLEOTIDE SEQUENCE</scope>
    <source>
        <strain evidence="2">Fo47</strain>
    </source>
</reference>
<dbReference type="EMBL" id="JH717913">
    <property type="protein sequence ID" value="EWZ29347.1"/>
    <property type="molecule type" value="Genomic_DNA"/>
</dbReference>
<dbReference type="HOGENOM" id="CLU_2469187_0_0_1"/>
<gene>
    <name evidence="2" type="ORF">FOZG_16976</name>
</gene>
<evidence type="ECO:0000256" key="1">
    <source>
        <dbReference type="SAM" id="MobiDB-lite"/>
    </source>
</evidence>
<dbReference type="VEuPathDB" id="FungiDB:FOZG_16976"/>
<accession>W9JBC1</accession>
<reference evidence="2" key="1">
    <citation type="submission" date="2011-06" db="EMBL/GenBank/DDBJ databases">
        <title>The Genome Sequence of Fusarium oxysporum Fo47.</title>
        <authorList>
            <consortium name="The Broad Institute Genome Sequencing Platform"/>
            <person name="Ma L.-J."/>
            <person name="Gale L.R."/>
            <person name="Schwartz D.C."/>
            <person name="Zhou S."/>
            <person name="Corby-Kistler H."/>
            <person name="Young S.K."/>
            <person name="Zeng Q."/>
            <person name="Gargeya S."/>
            <person name="Fitzgerald M."/>
            <person name="Haas B."/>
            <person name="Abouelleil A."/>
            <person name="Alvarado L."/>
            <person name="Arachchi H.M."/>
            <person name="Berlin A."/>
            <person name="Brown A."/>
            <person name="Chapman S.B."/>
            <person name="Chen Z."/>
            <person name="Dunbar C."/>
            <person name="Freedman E."/>
            <person name="Gearin G."/>
            <person name="Gellesch M."/>
            <person name="Goldberg J."/>
            <person name="Griggs A."/>
            <person name="Gujja S."/>
            <person name="Heiman D."/>
            <person name="Howarth C."/>
            <person name="Larson L."/>
            <person name="Lui A."/>
            <person name="MacDonald P.J.P."/>
            <person name="Mehta T."/>
            <person name="Montmayeur A."/>
            <person name="Murphy C."/>
            <person name="Neiman D."/>
            <person name="Pearson M."/>
            <person name="Priest M."/>
            <person name="Roberts A."/>
            <person name="Saif S."/>
            <person name="Shea T."/>
            <person name="Shenoy N."/>
            <person name="Sisk P."/>
            <person name="Stolte C."/>
            <person name="Sykes S."/>
            <person name="Wortman J."/>
            <person name="Nusbaum C."/>
            <person name="Birren B."/>
        </authorList>
    </citation>
    <scope>NUCLEOTIDE SEQUENCE [LARGE SCALE GENOMIC DNA]</scope>
    <source>
        <strain evidence="2">Fo47</strain>
    </source>
</reference>
<dbReference type="AlphaFoldDB" id="W9JBC1"/>
<feature type="compositionally biased region" description="Polar residues" evidence="1">
    <location>
        <begin position="34"/>
        <end position="60"/>
    </location>
</feature>
<protein>
    <submittedName>
        <fullName evidence="2">Uncharacterized protein</fullName>
    </submittedName>
</protein>
<evidence type="ECO:0000313" key="2">
    <source>
        <dbReference type="EMBL" id="EWZ29347.1"/>
    </source>
</evidence>
<dbReference type="Proteomes" id="UP000030766">
    <property type="component" value="Unassembled WGS sequence"/>
</dbReference>
<feature type="region of interest" description="Disordered" evidence="1">
    <location>
        <begin position="29"/>
        <end position="88"/>
    </location>
</feature>
<proteinExistence type="predicted"/>
<sequence length="88" mass="9423">MLDHVDPNALRHHWDMCVMENMTAMMPLLELPTGGTNTPFSPSSELLMTPGSANGSQPESGRTGDPAKRSRPSPGPRSREGSFGTRGS</sequence>
<organism evidence="2">
    <name type="scientific">Fusarium oxysporum Fo47</name>
    <dbReference type="NCBI Taxonomy" id="660027"/>
    <lineage>
        <taxon>Eukaryota</taxon>
        <taxon>Fungi</taxon>
        <taxon>Dikarya</taxon>
        <taxon>Ascomycota</taxon>
        <taxon>Pezizomycotina</taxon>
        <taxon>Sordariomycetes</taxon>
        <taxon>Hypocreomycetidae</taxon>
        <taxon>Hypocreales</taxon>
        <taxon>Nectriaceae</taxon>
        <taxon>Fusarium</taxon>
        <taxon>Fusarium oxysporum species complex</taxon>
    </lineage>
</organism>